<dbReference type="PANTHER" id="PTHR30086">
    <property type="entry name" value="ARGININE EXPORTER PROTEIN ARGO"/>
    <property type="match status" value="1"/>
</dbReference>
<feature type="transmembrane region" description="Helical" evidence="6">
    <location>
        <begin position="184"/>
        <end position="204"/>
    </location>
</feature>
<feature type="transmembrane region" description="Helical" evidence="6">
    <location>
        <begin position="41"/>
        <end position="66"/>
    </location>
</feature>
<sequence length="208" mass="22908">MFTLSSFLLFIGTSIVLILIPGPDLIFAITQGMTNGRKAGFYTAIGLSLGNIVHTLAAALGLSIIITTSVTAFSIFKWAGALYLFYLSYKAIKYRKNPIQINVAEPKSQRSLLLKGLTMNILNPKVAIFFLTFLPQFVQYKHGYVPLQMIILGLIFLILSGIIFALLAYFAGTFSQRLLEKPKFAEYANVTAAIIYIGLGLKLLTTQP</sequence>
<organism evidence="7 8">
    <name type="scientific">Paenibacillus antarcticus</name>
    <dbReference type="NCBI Taxonomy" id="253703"/>
    <lineage>
        <taxon>Bacteria</taxon>
        <taxon>Bacillati</taxon>
        <taxon>Bacillota</taxon>
        <taxon>Bacilli</taxon>
        <taxon>Bacillales</taxon>
        <taxon>Paenibacillaceae</taxon>
        <taxon>Paenibacillus</taxon>
    </lineage>
</organism>
<feature type="transmembrane region" description="Helical" evidence="6">
    <location>
        <begin position="6"/>
        <end position="29"/>
    </location>
</feature>
<dbReference type="Proteomes" id="UP000077355">
    <property type="component" value="Unassembled WGS sequence"/>
</dbReference>
<accession>A0A168JYU8</accession>
<keyword evidence="8" id="KW-1185">Reference proteome</keyword>
<dbReference type="InterPro" id="IPR001123">
    <property type="entry name" value="LeuE-type"/>
</dbReference>
<proteinExistence type="predicted"/>
<dbReference type="RefSeq" id="WP_068652877.1">
    <property type="nucleotide sequence ID" value="NZ_CP043611.1"/>
</dbReference>
<name>A0A168JYU8_9BACL</name>
<evidence type="ECO:0000313" key="8">
    <source>
        <dbReference type="Proteomes" id="UP000077355"/>
    </source>
</evidence>
<keyword evidence="3 6" id="KW-0812">Transmembrane</keyword>
<evidence type="ECO:0000256" key="6">
    <source>
        <dbReference type="SAM" id="Phobius"/>
    </source>
</evidence>
<dbReference type="Pfam" id="PF01810">
    <property type="entry name" value="LysE"/>
    <property type="match status" value="1"/>
</dbReference>
<feature type="transmembrane region" description="Helical" evidence="6">
    <location>
        <begin position="150"/>
        <end position="172"/>
    </location>
</feature>
<evidence type="ECO:0000256" key="5">
    <source>
        <dbReference type="ARBA" id="ARBA00023136"/>
    </source>
</evidence>
<dbReference type="GO" id="GO:0015171">
    <property type="term" value="F:amino acid transmembrane transporter activity"/>
    <property type="evidence" value="ECO:0007669"/>
    <property type="project" value="TreeGrafter"/>
</dbReference>
<dbReference type="PANTHER" id="PTHR30086:SF20">
    <property type="entry name" value="ARGININE EXPORTER PROTEIN ARGO-RELATED"/>
    <property type="match status" value="1"/>
</dbReference>
<gene>
    <name evidence="7" type="ORF">PBAT_21250</name>
</gene>
<protein>
    <submittedName>
        <fullName evidence="7">Threonine transporter RhtB</fullName>
    </submittedName>
</protein>
<evidence type="ECO:0000256" key="3">
    <source>
        <dbReference type="ARBA" id="ARBA00022692"/>
    </source>
</evidence>
<evidence type="ECO:0000313" key="7">
    <source>
        <dbReference type="EMBL" id="OAB41286.1"/>
    </source>
</evidence>
<evidence type="ECO:0000256" key="2">
    <source>
        <dbReference type="ARBA" id="ARBA00022475"/>
    </source>
</evidence>
<comment type="subcellular location">
    <subcellularLocation>
        <location evidence="1">Cell membrane</location>
        <topology evidence="1">Multi-pass membrane protein</topology>
    </subcellularLocation>
</comment>
<evidence type="ECO:0000256" key="1">
    <source>
        <dbReference type="ARBA" id="ARBA00004651"/>
    </source>
</evidence>
<evidence type="ECO:0000256" key="4">
    <source>
        <dbReference type="ARBA" id="ARBA00022989"/>
    </source>
</evidence>
<comment type="caution">
    <text evidence="7">The sequence shown here is derived from an EMBL/GenBank/DDBJ whole genome shotgun (WGS) entry which is preliminary data.</text>
</comment>
<keyword evidence="4 6" id="KW-1133">Transmembrane helix</keyword>
<keyword evidence="2" id="KW-1003">Cell membrane</keyword>
<dbReference type="OrthoDB" id="9784202at2"/>
<keyword evidence="5 6" id="KW-0472">Membrane</keyword>
<dbReference type="GO" id="GO:0005886">
    <property type="term" value="C:plasma membrane"/>
    <property type="evidence" value="ECO:0007669"/>
    <property type="project" value="UniProtKB-SubCell"/>
</dbReference>
<dbReference type="PIRSF" id="PIRSF006324">
    <property type="entry name" value="LeuE"/>
    <property type="match status" value="1"/>
</dbReference>
<feature type="transmembrane region" description="Helical" evidence="6">
    <location>
        <begin position="112"/>
        <end position="138"/>
    </location>
</feature>
<dbReference type="EMBL" id="LVJI01000048">
    <property type="protein sequence ID" value="OAB41286.1"/>
    <property type="molecule type" value="Genomic_DNA"/>
</dbReference>
<dbReference type="AlphaFoldDB" id="A0A168JYU8"/>
<feature type="transmembrane region" description="Helical" evidence="6">
    <location>
        <begin position="72"/>
        <end position="92"/>
    </location>
</feature>
<reference evidence="7 8" key="1">
    <citation type="submission" date="2016-03" db="EMBL/GenBank/DDBJ databases">
        <title>Draft genome sequence of Paenibacillus antarcticus CECT 5836.</title>
        <authorList>
            <person name="Shin S.-K."/>
            <person name="Yi H."/>
        </authorList>
    </citation>
    <scope>NUCLEOTIDE SEQUENCE [LARGE SCALE GENOMIC DNA]</scope>
    <source>
        <strain evidence="7 8">CECT 5836</strain>
    </source>
</reference>